<evidence type="ECO:0000313" key="3">
    <source>
        <dbReference type="WBParaSite" id="jg4927"/>
    </source>
</evidence>
<sequence>MAAEISWLGLADNKVQETTKNIALTTLLKKIVDLAKAFENSNGCSTSCKVIENKQKGYFLYQLGTKLKPQSHHHLPLIVKHIMNGDIRNDAQFKAATDYLLAHSVGGAENSIHINEDQFKQSCGAGVITTADDIEDKVKAIMEKHKQALITDRYSYNVGKIRLVFSSVFSQNSM</sequence>
<dbReference type="GO" id="GO:0004812">
    <property type="term" value="F:aminoacyl-tRNA ligase activity"/>
    <property type="evidence" value="ECO:0007669"/>
    <property type="project" value="InterPro"/>
</dbReference>
<dbReference type="Gene3D" id="1.10.8.1290">
    <property type="entry name" value="Glutaminyl-tRNA synthetase, non-specific RNA binding region part 1, domain 1"/>
    <property type="match status" value="1"/>
</dbReference>
<dbReference type="InterPro" id="IPR007639">
    <property type="entry name" value="Gln-tRNA-synth_Ib_RNA-bd_N"/>
</dbReference>
<feature type="domain" description="Glutaminyl-tRNA synthetase class Ib non-specific RNA-binding" evidence="1">
    <location>
        <begin position="5"/>
        <end position="161"/>
    </location>
</feature>
<reference evidence="3" key="1">
    <citation type="submission" date="2022-11" db="UniProtKB">
        <authorList>
            <consortium name="WormBaseParasite"/>
        </authorList>
    </citation>
    <scope>IDENTIFICATION</scope>
</reference>
<dbReference type="Pfam" id="PF04558">
    <property type="entry name" value="tRNA_synt_1c_R1"/>
    <property type="match status" value="1"/>
</dbReference>
<evidence type="ECO:0000259" key="1">
    <source>
        <dbReference type="Pfam" id="PF04558"/>
    </source>
</evidence>
<evidence type="ECO:0000313" key="2">
    <source>
        <dbReference type="Proteomes" id="UP000887574"/>
    </source>
</evidence>
<keyword evidence="2" id="KW-1185">Reference proteome</keyword>
<dbReference type="InterPro" id="IPR042558">
    <property type="entry name" value="Gln-tRNA-synth_Ib_RNA-bd_N_1"/>
</dbReference>
<dbReference type="FunFam" id="1.10.8.1290:FF:000002">
    <property type="entry name" value="Glutamine--tRNA ligase cytoplasmic"/>
    <property type="match status" value="1"/>
</dbReference>
<dbReference type="GO" id="GO:0006418">
    <property type="term" value="P:tRNA aminoacylation for protein translation"/>
    <property type="evidence" value="ECO:0007669"/>
    <property type="project" value="InterPro"/>
</dbReference>
<accession>A0A915EE76</accession>
<protein>
    <submittedName>
        <fullName evidence="3">Glutaminyl-tRNA synthetase class Ib non-specific RNA-binding domain-containing protein</fullName>
    </submittedName>
</protein>
<dbReference type="WBParaSite" id="jg4927">
    <property type="protein sequence ID" value="jg4927"/>
    <property type="gene ID" value="jg4927"/>
</dbReference>
<dbReference type="AlphaFoldDB" id="A0A915EE76"/>
<dbReference type="Proteomes" id="UP000887574">
    <property type="component" value="Unplaced"/>
</dbReference>
<proteinExistence type="predicted"/>
<organism evidence="2 3">
    <name type="scientific">Ditylenchus dipsaci</name>
    <dbReference type="NCBI Taxonomy" id="166011"/>
    <lineage>
        <taxon>Eukaryota</taxon>
        <taxon>Metazoa</taxon>
        <taxon>Ecdysozoa</taxon>
        <taxon>Nematoda</taxon>
        <taxon>Chromadorea</taxon>
        <taxon>Rhabditida</taxon>
        <taxon>Tylenchina</taxon>
        <taxon>Tylenchomorpha</taxon>
        <taxon>Sphaerularioidea</taxon>
        <taxon>Anguinidae</taxon>
        <taxon>Anguininae</taxon>
        <taxon>Ditylenchus</taxon>
    </lineage>
</organism>
<dbReference type="GO" id="GO:0005737">
    <property type="term" value="C:cytoplasm"/>
    <property type="evidence" value="ECO:0007669"/>
    <property type="project" value="InterPro"/>
</dbReference>
<name>A0A915EE76_9BILA</name>
<dbReference type="GO" id="GO:0005524">
    <property type="term" value="F:ATP binding"/>
    <property type="evidence" value="ECO:0007669"/>
    <property type="project" value="InterPro"/>
</dbReference>